<feature type="transmembrane region" description="Helical" evidence="1">
    <location>
        <begin position="12"/>
        <end position="34"/>
    </location>
</feature>
<evidence type="ECO:0000313" key="3">
    <source>
        <dbReference type="EMBL" id="NEY20415.1"/>
    </source>
</evidence>
<sequence length="560" mass="61680">MKLRRREEGYTLITVLLIFTVVTIIAVTLMAASVSTFKFVKSSENKTKDKLNAEMVLDEATALIQNELDGINSTLSTGSILPNQLLTMMQNSLNRVAQEKKNQCTITYDTLKDGSDADGVVLEKVTITVPVGDSGKVLKKVITLSTVSNALQYTAVTPSNLYLYGAPYIDGDVNVGGDLFTSNYGTYILGQTNYVRTSYPAINGSLTVKGKYYYSDRAPYIWKNFNTTNMQNYFSVVPKIADRNLSVDTIDVGGIIDKKKLSWPNNIPPQIPILGDKVIYGNQSDSTSKYFSSLTLQTNSSYTVNGNLYINNLLNFGGNLTIGKNSSLVVNGDLYIDNDLVSVGNLKVNGNIYVSGNADISGNLTITGNNHYIYIDNSTKTLLGISLDPIQSDVTLHDLTLDGVMYINRKAYLRDDVNTNGSIYVRNSIDVQNLSNNDGTLVLLCDGDIQLANNNEFNDNPKVIDAFFYSNEELFIYGIGSNLKINGGIYGNPIKLSASKGTTYENWNSLTFQKQQETIDPTKSRLSIYFKPDLILNLPKGVPTVNKVTLKEIDTSFDDK</sequence>
<dbReference type="OrthoDB" id="2730934at2"/>
<reference evidence="3 5" key="3">
    <citation type="submission" date="2020-03" db="EMBL/GenBank/DDBJ databases">
        <title>Bacillus aquiflavi sp. nov., isolated from yellow water of strong flavor Chinese baijiu in Yibin region of China.</title>
        <authorList>
            <person name="Xie J."/>
        </authorList>
    </citation>
    <scope>NUCLEOTIDE SEQUENCE [LARGE SCALE GENOMIC DNA]</scope>
    <source>
        <strain evidence="3 5">Gsoil 114</strain>
    </source>
</reference>
<protein>
    <submittedName>
        <fullName evidence="2">Uncharacterized protein</fullName>
    </submittedName>
</protein>
<dbReference type="Proteomes" id="UP000030588">
    <property type="component" value="Unassembled WGS sequence"/>
</dbReference>
<keyword evidence="1" id="KW-0472">Membrane</keyword>
<evidence type="ECO:0000313" key="4">
    <source>
        <dbReference type="Proteomes" id="UP000030588"/>
    </source>
</evidence>
<evidence type="ECO:0000256" key="1">
    <source>
        <dbReference type="SAM" id="Phobius"/>
    </source>
</evidence>
<dbReference type="EMBL" id="JRUN01000001">
    <property type="protein sequence ID" value="KHD86888.1"/>
    <property type="molecule type" value="Genomic_DNA"/>
</dbReference>
<comment type="caution">
    <text evidence="2">The sequence shown here is derived from an EMBL/GenBank/DDBJ whole genome shotgun (WGS) entry which is preliminary data.</text>
</comment>
<keyword evidence="1" id="KW-1133">Transmembrane helix</keyword>
<reference evidence="2 4" key="1">
    <citation type="submission" date="2014-10" db="EMBL/GenBank/DDBJ databases">
        <title>Draft genome of phytase producing Bacillus ginsengihumi strain M2.11.</title>
        <authorList>
            <person name="Toymentseva A."/>
            <person name="Boulygina E.A."/>
            <person name="Kazakov S.V."/>
            <person name="Kayumov I."/>
            <person name="Suleimanova A.D."/>
            <person name="Mardanova A.M."/>
            <person name="Maria S.N."/>
            <person name="Sergey M.Y."/>
            <person name="Sharipova M.R."/>
        </authorList>
    </citation>
    <scope>NUCLEOTIDE SEQUENCE [LARGE SCALE GENOMIC DNA]</scope>
    <source>
        <strain evidence="2 4">M2.11</strain>
    </source>
</reference>
<name>A0A0A6VHK2_9BACI</name>
<keyword evidence="5" id="KW-1185">Reference proteome</keyword>
<evidence type="ECO:0000313" key="5">
    <source>
        <dbReference type="Proteomes" id="UP000476934"/>
    </source>
</evidence>
<organism evidence="2 4">
    <name type="scientific">Heyndrickxia ginsengihumi</name>
    <dbReference type="NCBI Taxonomy" id="363870"/>
    <lineage>
        <taxon>Bacteria</taxon>
        <taxon>Bacillati</taxon>
        <taxon>Bacillota</taxon>
        <taxon>Bacilli</taxon>
        <taxon>Bacillales</taxon>
        <taxon>Bacillaceae</taxon>
        <taxon>Heyndrickxia</taxon>
    </lineage>
</organism>
<dbReference type="EMBL" id="JAAIWK010000016">
    <property type="protein sequence ID" value="NEY20415.1"/>
    <property type="molecule type" value="Genomic_DNA"/>
</dbReference>
<dbReference type="AlphaFoldDB" id="A0A0A6VHK2"/>
<reference evidence="3" key="2">
    <citation type="submission" date="2020-02" db="EMBL/GenBank/DDBJ databases">
        <authorList>
            <person name="Feng H."/>
        </authorList>
    </citation>
    <scope>NUCLEOTIDE SEQUENCE [LARGE SCALE GENOMIC DNA]</scope>
    <source>
        <strain evidence="3">Gsoil 114</strain>
    </source>
</reference>
<accession>A0A0A6VHK2</accession>
<dbReference type="STRING" id="363870.NG54_00485"/>
<proteinExistence type="predicted"/>
<gene>
    <name evidence="3" type="ORF">G4D61_10650</name>
    <name evidence="2" type="ORF">NG54_00485</name>
</gene>
<dbReference type="RefSeq" id="WP_025728428.1">
    <property type="nucleotide sequence ID" value="NZ_JAAIWK010000016.1"/>
</dbReference>
<keyword evidence="1" id="KW-0812">Transmembrane</keyword>
<evidence type="ECO:0000313" key="2">
    <source>
        <dbReference type="EMBL" id="KHD86888.1"/>
    </source>
</evidence>
<dbReference type="Proteomes" id="UP000476934">
    <property type="component" value="Unassembled WGS sequence"/>
</dbReference>